<dbReference type="InterPro" id="IPR051557">
    <property type="entry name" value="NipSnap_domain"/>
</dbReference>
<dbReference type="InterPro" id="IPR011008">
    <property type="entry name" value="Dimeric_a/b-barrel"/>
</dbReference>
<dbReference type="Proteomes" id="UP000199377">
    <property type="component" value="Unassembled WGS sequence"/>
</dbReference>
<feature type="domain" description="NIPSNAP" evidence="2">
    <location>
        <begin position="3"/>
        <end position="104"/>
    </location>
</feature>
<evidence type="ECO:0000313" key="4">
    <source>
        <dbReference type="Proteomes" id="UP000199377"/>
    </source>
</evidence>
<evidence type="ECO:0000259" key="2">
    <source>
        <dbReference type="Pfam" id="PF07978"/>
    </source>
</evidence>
<evidence type="ECO:0000313" key="3">
    <source>
        <dbReference type="EMBL" id="SFI73442.1"/>
    </source>
</evidence>
<gene>
    <name evidence="3" type="ORF">SAMN05216258_10910</name>
</gene>
<organism evidence="3 4">
    <name type="scientific">Albimonas pacifica</name>
    <dbReference type="NCBI Taxonomy" id="1114924"/>
    <lineage>
        <taxon>Bacteria</taxon>
        <taxon>Pseudomonadati</taxon>
        <taxon>Pseudomonadota</taxon>
        <taxon>Alphaproteobacteria</taxon>
        <taxon>Rhodobacterales</taxon>
        <taxon>Paracoccaceae</taxon>
        <taxon>Albimonas</taxon>
    </lineage>
</organism>
<dbReference type="EMBL" id="FOQH01000009">
    <property type="protein sequence ID" value="SFI73442.1"/>
    <property type="molecule type" value="Genomic_DNA"/>
</dbReference>
<name>A0A1I3KLQ4_9RHOB</name>
<proteinExistence type="inferred from homology"/>
<dbReference type="PANTHER" id="PTHR21017:SF17">
    <property type="entry name" value="PROTEIN NIPSNAP"/>
    <property type="match status" value="1"/>
</dbReference>
<sequence>MLYEMRTYSVKVGKMAEVLKLYSEEGYPALEAGGHAVRLGGYMVSDTGPLHQLVHVWRFKDDAERRAHWKGVYADADFMAFAGKLRPLLDAQEVRLLSNAPFGPEL</sequence>
<dbReference type="Pfam" id="PF07978">
    <property type="entry name" value="NIPSNAP"/>
    <property type="match status" value="1"/>
</dbReference>
<dbReference type="OrthoDB" id="4124121at2"/>
<reference evidence="3 4" key="1">
    <citation type="submission" date="2016-10" db="EMBL/GenBank/DDBJ databases">
        <authorList>
            <person name="de Groot N.N."/>
        </authorList>
    </citation>
    <scope>NUCLEOTIDE SEQUENCE [LARGE SCALE GENOMIC DNA]</scope>
    <source>
        <strain evidence="3 4">CGMCC 1.11030</strain>
    </source>
</reference>
<accession>A0A1I3KLQ4</accession>
<comment type="similarity">
    <text evidence="1">Belongs to the NipSnap family.</text>
</comment>
<dbReference type="AlphaFoldDB" id="A0A1I3KLQ4"/>
<keyword evidence="4" id="KW-1185">Reference proteome</keyword>
<dbReference type="STRING" id="1114924.SAMN05216258_10910"/>
<dbReference type="Gene3D" id="3.30.70.100">
    <property type="match status" value="1"/>
</dbReference>
<dbReference type="PANTHER" id="PTHR21017">
    <property type="entry name" value="NIPSNAP-RELATED"/>
    <property type="match status" value="1"/>
</dbReference>
<dbReference type="SUPFAM" id="SSF54909">
    <property type="entry name" value="Dimeric alpha+beta barrel"/>
    <property type="match status" value="1"/>
</dbReference>
<dbReference type="InterPro" id="IPR012577">
    <property type="entry name" value="NIPSNAP"/>
</dbReference>
<dbReference type="RefSeq" id="WP_092862306.1">
    <property type="nucleotide sequence ID" value="NZ_FOQH01000009.1"/>
</dbReference>
<protein>
    <submittedName>
        <fullName evidence="3">NIPSNAP protein</fullName>
    </submittedName>
</protein>
<evidence type="ECO:0000256" key="1">
    <source>
        <dbReference type="ARBA" id="ARBA00005291"/>
    </source>
</evidence>